<accession>A0A4Z1NKX7</accession>
<dbReference type="STRING" id="86259.A0A4Z1NKX7"/>
<evidence type="ECO:0000313" key="5">
    <source>
        <dbReference type="Proteomes" id="UP000298493"/>
    </source>
</evidence>
<feature type="compositionally biased region" description="Basic and acidic residues" evidence="2">
    <location>
        <begin position="235"/>
        <end position="253"/>
    </location>
</feature>
<keyword evidence="5" id="KW-1185">Reference proteome</keyword>
<dbReference type="PANTHER" id="PTHR37329">
    <property type="entry name" value="KINETOCHORE PROTEIN SOS7"/>
    <property type="match status" value="1"/>
</dbReference>
<evidence type="ECO:0000256" key="2">
    <source>
        <dbReference type="SAM" id="MobiDB-lite"/>
    </source>
</evidence>
<feature type="coiled-coil region" evidence="1">
    <location>
        <begin position="185"/>
        <end position="219"/>
    </location>
</feature>
<protein>
    <recommendedName>
        <fullName evidence="3">Kinetochore protein Sos7 coiled-coil domain-containing protein</fullName>
    </recommendedName>
</protein>
<dbReference type="GO" id="GO:0034501">
    <property type="term" value="P:protein localization to kinetochore"/>
    <property type="evidence" value="ECO:0007669"/>
    <property type="project" value="InterPro"/>
</dbReference>
<evidence type="ECO:0000313" key="4">
    <source>
        <dbReference type="EMBL" id="TID16486.1"/>
    </source>
</evidence>
<feature type="compositionally biased region" description="Polar residues" evidence="2">
    <location>
        <begin position="261"/>
        <end position="271"/>
    </location>
</feature>
<dbReference type="InterPro" id="IPR037475">
    <property type="entry name" value="Sos7"/>
</dbReference>
<comment type="caution">
    <text evidence="4">The sequence shown here is derived from an EMBL/GenBank/DDBJ whole genome shotgun (WGS) entry which is preliminary data.</text>
</comment>
<evidence type="ECO:0000259" key="3">
    <source>
        <dbReference type="Pfam" id="PF20882"/>
    </source>
</evidence>
<feature type="coiled-coil region" evidence="1">
    <location>
        <begin position="93"/>
        <end position="138"/>
    </location>
</feature>
<dbReference type="Proteomes" id="UP000298493">
    <property type="component" value="Unassembled WGS sequence"/>
</dbReference>
<sequence length="271" mass="30550">MDILSRPEFKSELAIVRLANNISKSSSAEKRSSDVSTDSTFGGTTPAGLAVELVHYKELFSKLRFSHNEQVTKEKFLKAITSDTPLFIEPHENARLEAQLAEEKTALKAHKEKVAKMAEDLERRGKELARRYEQIELQKTILADLPEQIINLQATIETLRTEHPSPAKSSNPNLNLPLPATLTLLSERESELSSLDSQIRALQNNVPRKTRELERLESELQPLLAQKKTVVGQAKEARKRREEGGVDDMEQKGRWYRASHTALSQMLGTES</sequence>
<organism evidence="4 5">
    <name type="scientific">Venturia nashicola</name>
    <dbReference type="NCBI Taxonomy" id="86259"/>
    <lineage>
        <taxon>Eukaryota</taxon>
        <taxon>Fungi</taxon>
        <taxon>Dikarya</taxon>
        <taxon>Ascomycota</taxon>
        <taxon>Pezizomycotina</taxon>
        <taxon>Dothideomycetes</taxon>
        <taxon>Pleosporomycetidae</taxon>
        <taxon>Venturiales</taxon>
        <taxon>Venturiaceae</taxon>
        <taxon>Venturia</taxon>
    </lineage>
</organism>
<dbReference type="GO" id="GO:0000776">
    <property type="term" value="C:kinetochore"/>
    <property type="evidence" value="ECO:0007669"/>
    <property type="project" value="InterPro"/>
</dbReference>
<dbReference type="PANTHER" id="PTHR37329:SF1">
    <property type="entry name" value="KINETOCHORE PROTEIN SOS7"/>
    <property type="match status" value="1"/>
</dbReference>
<dbReference type="GO" id="GO:0051315">
    <property type="term" value="P:attachment of mitotic spindle microtubules to kinetochore"/>
    <property type="evidence" value="ECO:0007669"/>
    <property type="project" value="TreeGrafter"/>
</dbReference>
<dbReference type="Pfam" id="PF20882">
    <property type="entry name" value="Sos7"/>
    <property type="match status" value="1"/>
</dbReference>
<evidence type="ECO:0000256" key="1">
    <source>
        <dbReference type="SAM" id="Coils"/>
    </source>
</evidence>
<feature type="domain" description="Kinetochore protein Sos7 coiled-coil" evidence="3">
    <location>
        <begin position="58"/>
        <end position="132"/>
    </location>
</feature>
<proteinExistence type="predicted"/>
<reference evidence="4 5" key="1">
    <citation type="submission" date="2019-04" db="EMBL/GenBank/DDBJ databases">
        <title>High contiguity whole genome sequence and gene annotation resource for two Venturia nashicola isolates.</title>
        <authorList>
            <person name="Prokchorchik M."/>
            <person name="Won K."/>
            <person name="Lee Y."/>
            <person name="Choi E.D."/>
            <person name="Segonzac C."/>
            <person name="Sohn K.H."/>
        </authorList>
    </citation>
    <scope>NUCLEOTIDE SEQUENCE [LARGE SCALE GENOMIC DNA]</scope>
    <source>
        <strain evidence="4 5">PRI2</strain>
    </source>
</reference>
<dbReference type="InterPro" id="IPR048781">
    <property type="entry name" value="Sos7_CC"/>
</dbReference>
<keyword evidence="1" id="KW-0175">Coiled coil</keyword>
<dbReference type="AlphaFoldDB" id="A0A4Z1NKX7"/>
<name>A0A4Z1NKX7_9PEZI</name>
<feature type="region of interest" description="Disordered" evidence="2">
    <location>
        <begin position="230"/>
        <end position="271"/>
    </location>
</feature>
<dbReference type="EMBL" id="SNSC02000018">
    <property type="protein sequence ID" value="TID16486.1"/>
    <property type="molecule type" value="Genomic_DNA"/>
</dbReference>
<gene>
    <name evidence="4" type="ORF">E6O75_ATG11604</name>
</gene>